<keyword evidence="11" id="KW-1185">Reference proteome</keyword>
<feature type="transmembrane region" description="Helical" evidence="8">
    <location>
        <begin position="223"/>
        <end position="242"/>
    </location>
</feature>
<keyword evidence="3" id="KW-0813">Transport</keyword>
<feature type="transmembrane region" description="Helical" evidence="8">
    <location>
        <begin position="111"/>
        <end position="128"/>
    </location>
</feature>
<feature type="transmembrane region" description="Helical" evidence="8">
    <location>
        <begin position="249"/>
        <end position="269"/>
    </location>
</feature>
<keyword evidence="4" id="KW-1003">Cell membrane</keyword>
<organism evidence="10 11">
    <name type="scientific">Pseudoduganella namucuonensis</name>
    <dbReference type="NCBI Taxonomy" id="1035707"/>
    <lineage>
        <taxon>Bacteria</taxon>
        <taxon>Pseudomonadati</taxon>
        <taxon>Pseudomonadota</taxon>
        <taxon>Betaproteobacteria</taxon>
        <taxon>Burkholderiales</taxon>
        <taxon>Oxalobacteraceae</taxon>
        <taxon>Telluria group</taxon>
        <taxon>Pseudoduganella</taxon>
    </lineage>
</organism>
<protein>
    <submittedName>
        <fullName evidence="10">Chloramphenicol-sensitive protein RarD</fullName>
    </submittedName>
</protein>
<dbReference type="Proteomes" id="UP000199391">
    <property type="component" value="Unassembled WGS sequence"/>
</dbReference>
<dbReference type="SUPFAM" id="SSF103481">
    <property type="entry name" value="Multidrug resistance efflux transporter EmrE"/>
    <property type="match status" value="2"/>
</dbReference>
<feature type="transmembrane region" description="Helical" evidence="8">
    <location>
        <begin position="50"/>
        <end position="67"/>
    </location>
</feature>
<dbReference type="InterPro" id="IPR037185">
    <property type="entry name" value="EmrE-like"/>
</dbReference>
<evidence type="ECO:0000256" key="4">
    <source>
        <dbReference type="ARBA" id="ARBA00022475"/>
    </source>
</evidence>
<keyword evidence="7 8" id="KW-0472">Membrane</keyword>
<evidence type="ECO:0000259" key="9">
    <source>
        <dbReference type="Pfam" id="PF00892"/>
    </source>
</evidence>
<feature type="transmembrane region" description="Helical" evidence="8">
    <location>
        <begin position="79"/>
        <end position="99"/>
    </location>
</feature>
<feature type="domain" description="EamA" evidence="9">
    <location>
        <begin position="15"/>
        <end position="151"/>
    </location>
</feature>
<name>A0A1I7GBJ6_9BURK</name>
<dbReference type="STRING" id="1035707.SAMN05216552_1003214"/>
<evidence type="ECO:0000313" key="11">
    <source>
        <dbReference type="Proteomes" id="UP000199391"/>
    </source>
</evidence>
<comment type="subcellular location">
    <subcellularLocation>
        <location evidence="1">Cell membrane</location>
        <topology evidence="1">Multi-pass membrane protein</topology>
    </subcellularLocation>
</comment>
<reference evidence="11" key="1">
    <citation type="submission" date="2016-10" db="EMBL/GenBank/DDBJ databases">
        <authorList>
            <person name="Varghese N."/>
            <person name="Submissions S."/>
        </authorList>
    </citation>
    <scope>NUCLEOTIDE SEQUENCE [LARGE SCALE GENOMIC DNA]</scope>
    <source>
        <strain evidence="11">CGMCC 1.11014</strain>
    </source>
</reference>
<evidence type="ECO:0000256" key="3">
    <source>
        <dbReference type="ARBA" id="ARBA00022448"/>
    </source>
</evidence>
<dbReference type="PANTHER" id="PTHR22911">
    <property type="entry name" value="ACYL-MALONYL CONDENSING ENZYME-RELATED"/>
    <property type="match status" value="1"/>
</dbReference>
<comment type="similarity">
    <text evidence="2">Belongs to the EamA transporter family.</text>
</comment>
<dbReference type="InterPro" id="IPR000620">
    <property type="entry name" value="EamA_dom"/>
</dbReference>
<dbReference type="InterPro" id="IPR004626">
    <property type="entry name" value="RarD"/>
</dbReference>
<evidence type="ECO:0000313" key="10">
    <source>
        <dbReference type="EMBL" id="SFU45829.1"/>
    </source>
</evidence>
<keyword evidence="5 8" id="KW-0812">Transmembrane</keyword>
<sequence>MDTRAAFPPPLSMNTGILYAALAFFLWGLFPLYFHAIGEVPPLEILAHRMLWSLLFLALVLTVRSQWRWLPQVLRRPRVVASFAASAVLLTANWFFYIWAVKNGHVLDASLGYFINPLINVLLGLLVLKEKLRRGQWLAIGLAALGVAWLTWQAGQPPYIALVLGLTFGGYGLLRKTAALAALEGLAFETIILFPLALAYVLWLGAHGQNTFINAPDDGTRWLLAAAGPITAVPLLLFAAGARRIPLSVLGMLQYMSPTMQMLLGLWIFHETFDPARLAGFVVIWSALGVYMAEGWWTSRQNLSAQAG</sequence>
<evidence type="ECO:0000256" key="2">
    <source>
        <dbReference type="ARBA" id="ARBA00007362"/>
    </source>
</evidence>
<dbReference type="AlphaFoldDB" id="A0A1I7GBJ6"/>
<feature type="transmembrane region" description="Helical" evidence="8">
    <location>
        <begin position="135"/>
        <end position="152"/>
    </location>
</feature>
<dbReference type="PANTHER" id="PTHR22911:SF137">
    <property type="entry name" value="SOLUTE CARRIER FAMILY 35 MEMBER G2-RELATED"/>
    <property type="match status" value="1"/>
</dbReference>
<feature type="transmembrane region" description="Helical" evidence="8">
    <location>
        <begin position="12"/>
        <end position="30"/>
    </location>
</feature>
<feature type="transmembrane region" description="Helical" evidence="8">
    <location>
        <begin position="275"/>
        <end position="293"/>
    </location>
</feature>
<feature type="transmembrane region" description="Helical" evidence="8">
    <location>
        <begin position="158"/>
        <end position="174"/>
    </location>
</feature>
<dbReference type="GO" id="GO:0005886">
    <property type="term" value="C:plasma membrane"/>
    <property type="evidence" value="ECO:0007669"/>
    <property type="project" value="UniProtKB-SubCell"/>
</dbReference>
<keyword evidence="6 8" id="KW-1133">Transmembrane helix</keyword>
<evidence type="ECO:0000256" key="6">
    <source>
        <dbReference type="ARBA" id="ARBA00022989"/>
    </source>
</evidence>
<dbReference type="EMBL" id="FPBO01000003">
    <property type="protein sequence ID" value="SFU45829.1"/>
    <property type="molecule type" value="Genomic_DNA"/>
</dbReference>
<feature type="transmembrane region" description="Helical" evidence="8">
    <location>
        <begin position="186"/>
        <end position="203"/>
    </location>
</feature>
<evidence type="ECO:0000256" key="5">
    <source>
        <dbReference type="ARBA" id="ARBA00022692"/>
    </source>
</evidence>
<evidence type="ECO:0000256" key="7">
    <source>
        <dbReference type="ARBA" id="ARBA00023136"/>
    </source>
</evidence>
<evidence type="ECO:0000256" key="8">
    <source>
        <dbReference type="SAM" id="Phobius"/>
    </source>
</evidence>
<dbReference type="Pfam" id="PF00892">
    <property type="entry name" value="EamA"/>
    <property type="match status" value="1"/>
</dbReference>
<gene>
    <name evidence="10" type="ORF">SAMN05216552_1003214</name>
</gene>
<dbReference type="NCBIfam" id="TIGR00688">
    <property type="entry name" value="rarD"/>
    <property type="match status" value="1"/>
</dbReference>
<proteinExistence type="inferred from homology"/>
<accession>A0A1I7GBJ6</accession>
<evidence type="ECO:0000256" key="1">
    <source>
        <dbReference type="ARBA" id="ARBA00004651"/>
    </source>
</evidence>